<dbReference type="RefSeq" id="WP_302079613.1">
    <property type="nucleotide sequence ID" value="NZ_JAUKWQ010000014.1"/>
</dbReference>
<gene>
    <name evidence="1" type="ORF">Q2T52_24815</name>
</gene>
<keyword evidence="2" id="KW-1185">Reference proteome</keyword>
<proteinExistence type="predicted"/>
<protein>
    <submittedName>
        <fullName evidence="1">Uncharacterized protein</fullName>
    </submittedName>
</protein>
<comment type="caution">
    <text evidence="1">The sequence shown here is derived from an EMBL/GenBank/DDBJ whole genome shotgun (WGS) entry which is preliminary data.</text>
</comment>
<dbReference type="EMBL" id="JAUKWQ010000014">
    <property type="protein sequence ID" value="MDO1585327.1"/>
    <property type="molecule type" value="Genomic_DNA"/>
</dbReference>
<dbReference type="Proteomes" id="UP001169006">
    <property type="component" value="Unassembled WGS sequence"/>
</dbReference>
<accession>A0ABT8T3V3</accession>
<reference evidence="1" key="1">
    <citation type="journal article" date="2015" name="Int. J. Syst. Evol. Microbiol.">
        <title>Rhizobium oryzicola sp. nov., potential plant-growth-promoting endophytic bacteria isolated from rice roots.</title>
        <authorList>
            <person name="Zhang X.X."/>
            <person name="Gao J.S."/>
            <person name="Cao Y.H."/>
            <person name="Sheirdil R.A."/>
            <person name="Wang X.C."/>
            <person name="Zhang L."/>
        </authorList>
    </citation>
    <scope>NUCLEOTIDE SEQUENCE</scope>
    <source>
        <strain evidence="1">05753</strain>
    </source>
</reference>
<sequence>MPAFYADLIAELRDILTELDRQPERFQTFDVHLELAASGGMVVYEMKRAKGVTDSLFWGRAPSATENRQITQAAAFAAIDRFFGLGEFLALSDDLPAGTVLDETYPCCAVRFAYRKKGAPRARSLSMIFIGFNDRADAAAYAEHVSDTIPLAQTRPLMGAELHEWR</sequence>
<evidence type="ECO:0000313" key="2">
    <source>
        <dbReference type="Proteomes" id="UP001169006"/>
    </source>
</evidence>
<organism evidence="1 2">
    <name type="scientific">Rhizobium oryzicola</name>
    <dbReference type="NCBI Taxonomy" id="1232668"/>
    <lineage>
        <taxon>Bacteria</taxon>
        <taxon>Pseudomonadati</taxon>
        <taxon>Pseudomonadota</taxon>
        <taxon>Alphaproteobacteria</taxon>
        <taxon>Hyphomicrobiales</taxon>
        <taxon>Rhizobiaceae</taxon>
        <taxon>Rhizobium/Agrobacterium group</taxon>
        <taxon>Rhizobium</taxon>
    </lineage>
</organism>
<reference evidence="1" key="2">
    <citation type="submission" date="2023-07" db="EMBL/GenBank/DDBJ databases">
        <authorList>
            <person name="Sun H."/>
        </authorList>
    </citation>
    <scope>NUCLEOTIDE SEQUENCE</scope>
    <source>
        <strain evidence="1">05753</strain>
    </source>
</reference>
<name>A0ABT8T3V3_9HYPH</name>
<evidence type="ECO:0000313" key="1">
    <source>
        <dbReference type="EMBL" id="MDO1585327.1"/>
    </source>
</evidence>